<dbReference type="InterPro" id="IPR036097">
    <property type="entry name" value="HisK_dim/P_sf"/>
</dbReference>
<gene>
    <name evidence="16" type="ORF">AWY79_01440</name>
    <name evidence="17" type="ORF">EDC59_108122</name>
</gene>
<dbReference type="SUPFAM" id="SSF47384">
    <property type="entry name" value="Homodimeric domain of signal transducing histidine kinase"/>
    <property type="match status" value="1"/>
</dbReference>
<keyword evidence="10" id="KW-0902">Two-component regulatory system</keyword>
<dbReference type="NCBIfam" id="TIGR00229">
    <property type="entry name" value="sensory_box"/>
    <property type="match status" value="2"/>
</dbReference>
<dbReference type="PANTHER" id="PTHR42878">
    <property type="entry name" value="TWO-COMPONENT HISTIDINE KINASE"/>
    <property type="match status" value="1"/>
</dbReference>
<reference evidence="17 19" key="2">
    <citation type="submission" date="2019-03" db="EMBL/GenBank/DDBJ databases">
        <title>Genomic Encyclopedia of Type Strains, Phase IV (KMG-IV): sequencing the most valuable type-strain genomes for metagenomic binning, comparative biology and taxonomic classification.</title>
        <authorList>
            <person name="Goeker M."/>
        </authorList>
    </citation>
    <scope>NUCLEOTIDE SEQUENCE [LARGE SCALE GENOMIC DNA]</scope>
    <source>
        <strain evidence="17 19">DSM 101483</strain>
    </source>
</reference>
<dbReference type="GO" id="GO:0006355">
    <property type="term" value="P:regulation of DNA-templated transcription"/>
    <property type="evidence" value="ECO:0007669"/>
    <property type="project" value="InterPro"/>
</dbReference>
<comment type="subcellular location">
    <subcellularLocation>
        <location evidence="2">Membrane</location>
        <topology evidence="2">Multi-pass membrane protein</topology>
    </subcellularLocation>
</comment>
<evidence type="ECO:0000256" key="2">
    <source>
        <dbReference type="ARBA" id="ARBA00004141"/>
    </source>
</evidence>
<dbReference type="Gene3D" id="3.30.450.20">
    <property type="entry name" value="PAS domain"/>
    <property type="match status" value="2"/>
</dbReference>
<dbReference type="SUPFAM" id="SSF55785">
    <property type="entry name" value="PYP-like sensor domain (PAS domain)"/>
    <property type="match status" value="2"/>
</dbReference>
<dbReference type="GO" id="GO:0000156">
    <property type="term" value="F:phosphorelay response regulator activity"/>
    <property type="evidence" value="ECO:0007669"/>
    <property type="project" value="TreeGrafter"/>
</dbReference>
<dbReference type="InterPro" id="IPR001610">
    <property type="entry name" value="PAC"/>
</dbReference>
<dbReference type="GO" id="GO:0007234">
    <property type="term" value="P:osmosensory signaling via phosphorelay pathway"/>
    <property type="evidence" value="ECO:0007669"/>
    <property type="project" value="TreeGrafter"/>
</dbReference>
<evidence type="ECO:0000259" key="14">
    <source>
        <dbReference type="PROSITE" id="PS50112"/>
    </source>
</evidence>
<dbReference type="Pfam" id="PF02518">
    <property type="entry name" value="HATPase_c"/>
    <property type="match status" value="1"/>
</dbReference>
<dbReference type="InterPro" id="IPR005467">
    <property type="entry name" value="His_kinase_dom"/>
</dbReference>
<keyword evidence="8" id="KW-0067">ATP-binding</keyword>
<dbReference type="CDD" id="cd00082">
    <property type="entry name" value="HisKA"/>
    <property type="match status" value="1"/>
</dbReference>
<feature type="domain" description="Histidine kinase" evidence="13">
    <location>
        <begin position="552"/>
        <end position="764"/>
    </location>
</feature>
<keyword evidence="6" id="KW-0547">Nucleotide-binding</keyword>
<feature type="transmembrane region" description="Helical" evidence="12">
    <location>
        <begin position="259"/>
        <end position="282"/>
    </location>
</feature>
<dbReference type="Proteomes" id="UP000295506">
    <property type="component" value="Unassembled WGS sequence"/>
</dbReference>
<organism evidence="17 19">
    <name type="scientific">Pseudodesulfovibrio indicus</name>
    <dbReference type="NCBI Taxonomy" id="1716143"/>
    <lineage>
        <taxon>Bacteria</taxon>
        <taxon>Pseudomonadati</taxon>
        <taxon>Thermodesulfobacteriota</taxon>
        <taxon>Desulfovibrionia</taxon>
        <taxon>Desulfovibrionales</taxon>
        <taxon>Desulfovibrionaceae</taxon>
    </lineage>
</organism>
<dbReference type="SMART" id="SM00091">
    <property type="entry name" value="PAS"/>
    <property type="match status" value="2"/>
</dbReference>
<dbReference type="InterPro" id="IPR003661">
    <property type="entry name" value="HisK_dim/P_dom"/>
</dbReference>
<name>A0A140D9J9_9BACT</name>
<evidence type="ECO:0000313" key="19">
    <source>
        <dbReference type="Proteomes" id="UP000295506"/>
    </source>
</evidence>
<dbReference type="GO" id="GO:0030295">
    <property type="term" value="F:protein kinase activator activity"/>
    <property type="evidence" value="ECO:0007669"/>
    <property type="project" value="TreeGrafter"/>
</dbReference>
<feature type="domain" description="PAC" evidence="15">
    <location>
        <begin position="496"/>
        <end position="548"/>
    </location>
</feature>
<dbReference type="Gene3D" id="1.10.287.130">
    <property type="match status" value="1"/>
</dbReference>
<dbReference type="PROSITE" id="PS50112">
    <property type="entry name" value="PAS"/>
    <property type="match status" value="2"/>
</dbReference>
<evidence type="ECO:0000259" key="13">
    <source>
        <dbReference type="PROSITE" id="PS50109"/>
    </source>
</evidence>
<dbReference type="CDD" id="cd00130">
    <property type="entry name" value="PAS"/>
    <property type="match status" value="2"/>
</dbReference>
<keyword evidence="18" id="KW-1185">Reference proteome</keyword>
<evidence type="ECO:0000313" key="17">
    <source>
        <dbReference type="EMBL" id="TDT87456.1"/>
    </source>
</evidence>
<dbReference type="PROSITE" id="PS50109">
    <property type="entry name" value="HIS_KIN"/>
    <property type="match status" value="1"/>
</dbReference>
<evidence type="ECO:0000256" key="7">
    <source>
        <dbReference type="ARBA" id="ARBA00022777"/>
    </source>
</evidence>
<dbReference type="RefSeq" id="WP_066799418.1">
    <property type="nucleotide sequence ID" value="NZ_CP014206.1"/>
</dbReference>
<evidence type="ECO:0000256" key="6">
    <source>
        <dbReference type="ARBA" id="ARBA00022741"/>
    </source>
</evidence>
<dbReference type="SMART" id="SM00387">
    <property type="entry name" value="HATPase_c"/>
    <property type="match status" value="1"/>
</dbReference>
<dbReference type="InterPro" id="IPR035965">
    <property type="entry name" value="PAS-like_dom_sf"/>
</dbReference>
<feature type="domain" description="PAS" evidence="14">
    <location>
        <begin position="417"/>
        <end position="487"/>
    </location>
</feature>
<dbReference type="InterPro" id="IPR000700">
    <property type="entry name" value="PAS-assoc_C"/>
</dbReference>
<proteinExistence type="predicted"/>
<dbReference type="GO" id="GO:0005524">
    <property type="term" value="F:ATP binding"/>
    <property type="evidence" value="ECO:0007669"/>
    <property type="project" value="UniProtKB-KW"/>
</dbReference>
<evidence type="ECO:0000256" key="1">
    <source>
        <dbReference type="ARBA" id="ARBA00000085"/>
    </source>
</evidence>
<evidence type="ECO:0000256" key="5">
    <source>
        <dbReference type="ARBA" id="ARBA00022692"/>
    </source>
</evidence>
<dbReference type="OrthoDB" id="9787818at2"/>
<evidence type="ECO:0000256" key="9">
    <source>
        <dbReference type="ARBA" id="ARBA00022989"/>
    </source>
</evidence>
<keyword evidence="4" id="KW-0808">Transferase</keyword>
<dbReference type="Proteomes" id="UP000055611">
    <property type="component" value="Chromosome"/>
</dbReference>
<feature type="transmembrane region" description="Helical" evidence="12">
    <location>
        <begin position="7"/>
        <end position="25"/>
    </location>
</feature>
<keyword evidence="7 16" id="KW-0418">Kinase</keyword>
<dbReference type="Pfam" id="PF00989">
    <property type="entry name" value="PAS"/>
    <property type="match status" value="1"/>
</dbReference>
<dbReference type="EMBL" id="CP014206">
    <property type="protein sequence ID" value="AMK09866.1"/>
    <property type="molecule type" value="Genomic_DNA"/>
</dbReference>
<comment type="catalytic activity">
    <reaction evidence="1">
        <text>ATP + protein L-histidine = ADP + protein N-phospho-L-histidine.</text>
        <dbReference type="EC" id="2.7.13.3"/>
    </reaction>
</comment>
<dbReference type="SMART" id="SM00388">
    <property type="entry name" value="HisKA"/>
    <property type="match status" value="1"/>
</dbReference>
<dbReference type="Gene3D" id="3.30.565.10">
    <property type="entry name" value="Histidine kinase-like ATPase, C-terminal domain"/>
    <property type="match status" value="1"/>
</dbReference>
<dbReference type="AlphaFoldDB" id="A0A140D9J9"/>
<sequence>MLKRITYLIPPLIGLMVAAMVYIGYRADLDNHAQKNHARVLQVLNETRATLEASLGASVHLIGSMEAFLKVNPEPSRAEFEVLAGSLMADVPAVRSLMLARNDVVTRIFPRPTDGKVLGRDLSKVGPVALRTLVQRAKETGQRQILAQEQHSHGVEEITILAPVHPSGGKGSDGYWGLVCVRIDGAAFFRNAGIGLSGNDVILAVRDGGLLATETVLAGDPVVFDMVPMVQTIRVPSGEWVLAAAPGGGWGGSPYSAAILFGGGVATILIPASLWAVVAMILGRLKDRERYYQLVHNAKSIILRINMDGDIVFCNEYAEDFYGYDPGELLGKPLVGTLVSRKSLEGKSMRRYLDRLLNNPSAHPFNETMNIRKNGEIVWVAWANDSVKAGDGTVAGLLCVGTDITDRKLMEEALRQREKQYRLLAENVTDIIWGLDADYRFTYVSPSDEAVRGFKRYDVLGRPITDFLTPASRRIFEDALRVLDDADGPQGPGTSVTEDLEFICADGSTVWLESHLGTLLSEEGERIGLQGVSRDITDRKLAEALRDDVERMARHDLKTPLGAVISLPEEIRKIGRLSAPQEAMLKTIENAGATMLELINRSLDLYKMECGTYVLERTTVDVLDVLENIKAEALPQIREKGISMGIEARGGPNPGSAVISADAELFRSMLANLMVNAIQASPESGSVSVLIELERDLTITIRNQGEVPCSVRDTFFDKYSTSSTARGSGLGTYSARLIARTHGGDINVETWKPGETSVIITLPQ</sequence>
<evidence type="ECO:0000256" key="12">
    <source>
        <dbReference type="SAM" id="Phobius"/>
    </source>
</evidence>
<dbReference type="Pfam" id="PF13426">
    <property type="entry name" value="PAS_9"/>
    <property type="match status" value="1"/>
</dbReference>
<dbReference type="SMART" id="SM00086">
    <property type="entry name" value="PAC"/>
    <property type="match status" value="2"/>
</dbReference>
<evidence type="ECO:0000256" key="11">
    <source>
        <dbReference type="ARBA" id="ARBA00023136"/>
    </source>
</evidence>
<dbReference type="InterPro" id="IPR006189">
    <property type="entry name" value="CHASE_dom"/>
</dbReference>
<dbReference type="InterPro" id="IPR013767">
    <property type="entry name" value="PAS_fold"/>
</dbReference>
<evidence type="ECO:0000256" key="3">
    <source>
        <dbReference type="ARBA" id="ARBA00012438"/>
    </source>
</evidence>
<dbReference type="InterPro" id="IPR000014">
    <property type="entry name" value="PAS"/>
</dbReference>
<keyword evidence="5 12" id="KW-0812">Transmembrane</keyword>
<keyword evidence="9 12" id="KW-1133">Transmembrane helix</keyword>
<keyword evidence="11 12" id="KW-0472">Membrane</keyword>
<dbReference type="CDD" id="cd00075">
    <property type="entry name" value="HATPase"/>
    <property type="match status" value="1"/>
</dbReference>
<evidence type="ECO:0000256" key="4">
    <source>
        <dbReference type="ARBA" id="ARBA00022679"/>
    </source>
</evidence>
<accession>A0A140D9J9</accession>
<feature type="domain" description="PAS" evidence="14">
    <location>
        <begin position="287"/>
        <end position="360"/>
    </location>
</feature>
<dbReference type="InterPro" id="IPR003594">
    <property type="entry name" value="HATPase_dom"/>
</dbReference>
<evidence type="ECO:0000256" key="8">
    <source>
        <dbReference type="ARBA" id="ARBA00022840"/>
    </source>
</evidence>
<evidence type="ECO:0000256" key="10">
    <source>
        <dbReference type="ARBA" id="ARBA00023012"/>
    </source>
</evidence>
<dbReference type="SMART" id="SM01079">
    <property type="entry name" value="CHASE"/>
    <property type="match status" value="1"/>
</dbReference>
<evidence type="ECO:0000313" key="18">
    <source>
        <dbReference type="Proteomes" id="UP000055611"/>
    </source>
</evidence>
<dbReference type="InterPro" id="IPR050351">
    <property type="entry name" value="BphY/WalK/GraS-like"/>
</dbReference>
<dbReference type="GO" id="GO:0000155">
    <property type="term" value="F:phosphorelay sensor kinase activity"/>
    <property type="evidence" value="ECO:0007669"/>
    <property type="project" value="InterPro"/>
</dbReference>
<dbReference type="InterPro" id="IPR036890">
    <property type="entry name" value="HATPase_C_sf"/>
</dbReference>
<protein>
    <recommendedName>
        <fullName evidence="3">histidine kinase</fullName>
        <ecNumber evidence="3">2.7.13.3</ecNumber>
    </recommendedName>
</protein>
<dbReference type="EMBL" id="SOBK01000008">
    <property type="protein sequence ID" value="TDT87456.1"/>
    <property type="molecule type" value="Genomic_DNA"/>
</dbReference>
<dbReference type="SUPFAM" id="SSF55874">
    <property type="entry name" value="ATPase domain of HSP90 chaperone/DNA topoisomerase II/histidine kinase"/>
    <property type="match status" value="1"/>
</dbReference>
<dbReference type="EC" id="2.7.13.3" evidence="3"/>
<dbReference type="Pfam" id="PF00512">
    <property type="entry name" value="HisKA"/>
    <property type="match status" value="1"/>
</dbReference>
<dbReference type="PROSITE" id="PS50113">
    <property type="entry name" value="PAC"/>
    <property type="match status" value="2"/>
</dbReference>
<evidence type="ECO:0000259" key="15">
    <source>
        <dbReference type="PROSITE" id="PS50113"/>
    </source>
</evidence>
<feature type="domain" description="PAC" evidence="15">
    <location>
        <begin position="364"/>
        <end position="416"/>
    </location>
</feature>
<dbReference type="PANTHER" id="PTHR42878:SF7">
    <property type="entry name" value="SENSOR HISTIDINE KINASE GLRK"/>
    <property type="match status" value="1"/>
</dbReference>
<reference evidence="16 18" key="1">
    <citation type="journal article" date="2016" name="Front. Microbiol.">
        <title>Genome Sequence of the Piezophilic, Mesophilic Sulfate-Reducing Bacterium Desulfovibrio indicus J2T.</title>
        <authorList>
            <person name="Cao J."/>
            <person name="Maignien L."/>
            <person name="Shao Z."/>
            <person name="Alain K."/>
            <person name="Jebbar M."/>
        </authorList>
    </citation>
    <scope>NUCLEOTIDE SEQUENCE [LARGE SCALE GENOMIC DNA]</scope>
    <source>
        <strain evidence="16 18">J2</strain>
    </source>
</reference>
<evidence type="ECO:0000313" key="16">
    <source>
        <dbReference type="EMBL" id="AMK09866.1"/>
    </source>
</evidence>
<dbReference type="GO" id="GO:0016020">
    <property type="term" value="C:membrane"/>
    <property type="evidence" value="ECO:0007669"/>
    <property type="project" value="UniProtKB-SubCell"/>
</dbReference>
<dbReference type="KEGG" id="dej:AWY79_01440"/>